<gene>
    <name evidence="1" type="ORF">BD311DRAFT_771419</name>
</gene>
<reference evidence="1" key="1">
    <citation type="submission" date="2019-01" db="EMBL/GenBank/DDBJ databases">
        <title>Draft genome sequences of three monokaryotic isolates of the white-rot basidiomycete fungus Dichomitus squalens.</title>
        <authorList>
            <consortium name="DOE Joint Genome Institute"/>
            <person name="Lopez S.C."/>
            <person name="Andreopoulos B."/>
            <person name="Pangilinan J."/>
            <person name="Lipzen A."/>
            <person name="Riley R."/>
            <person name="Ahrendt S."/>
            <person name="Ng V."/>
            <person name="Barry K."/>
            <person name="Daum C."/>
            <person name="Grigoriev I.V."/>
            <person name="Hilden K.S."/>
            <person name="Makela M.R."/>
            <person name="de Vries R.P."/>
        </authorList>
    </citation>
    <scope>NUCLEOTIDE SEQUENCE [LARGE SCALE GENOMIC DNA]</scope>
    <source>
        <strain evidence="1">OM18370.1</strain>
    </source>
</reference>
<accession>A0A4Q9M4V4</accession>
<evidence type="ECO:0000313" key="1">
    <source>
        <dbReference type="EMBL" id="TBU21879.1"/>
    </source>
</evidence>
<name>A0A4Q9M4V4_9APHY</name>
<protein>
    <submittedName>
        <fullName evidence="1">Uncharacterized protein</fullName>
    </submittedName>
</protein>
<proteinExistence type="predicted"/>
<dbReference type="Proteomes" id="UP000292957">
    <property type="component" value="Unassembled WGS sequence"/>
</dbReference>
<dbReference type="EMBL" id="ML143570">
    <property type="protein sequence ID" value="TBU21879.1"/>
    <property type="molecule type" value="Genomic_DNA"/>
</dbReference>
<sequence>MTAISAFSPSRSPSVKACFLCPALLPAVMPHGGTPSASYILSTVCRVHRKWSNRNGRLHNYMQYPGHDHTDE</sequence>
<dbReference type="AlphaFoldDB" id="A0A4Q9M4V4"/>
<organism evidence="1">
    <name type="scientific">Dichomitus squalens</name>
    <dbReference type="NCBI Taxonomy" id="114155"/>
    <lineage>
        <taxon>Eukaryota</taxon>
        <taxon>Fungi</taxon>
        <taxon>Dikarya</taxon>
        <taxon>Basidiomycota</taxon>
        <taxon>Agaricomycotina</taxon>
        <taxon>Agaricomycetes</taxon>
        <taxon>Polyporales</taxon>
        <taxon>Polyporaceae</taxon>
        <taxon>Dichomitus</taxon>
    </lineage>
</organism>